<evidence type="ECO:0000259" key="2">
    <source>
        <dbReference type="Pfam" id="PF01243"/>
    </source>
</evidence>
<gene>
    <name evidence="3" type="ORF">GA0070612_3576</name>
</gene>
<accession>A0A1C4XGN5</accession>
<dbReference type="NCBIfam" id="TIGR04023">
    <property type="entry name" value="PPOX_MSMEG_5819"/>
    <property type="match status" value="1"/>
</dbReference>
<dbReference type="AlphaFoldDB" id="A0A1C4XGN5"/>
<evidence type="ECO:0000313" key="3">
    <source>
        <dbReference type="EMBL" id="SCF07584.1"/>
    </source>
</evidence>
<dbReference type="GO" id="GO:0070967">
    <property type="term" value="F:coenzyme F420 binding"/>
    <property type="evidence" value="ECO:0007669"/>
    <property type="project" value="TreeGrafter"/>
</dbReference>
<evidence type="ECO:0000256" key="1">
    <source>
        <dbReference type="ARBA" id="ARBA00023002"/>
    </source>
</evidence>
<sequence>MSFTDVEIEYLTSQRLGRLASVAPSGAPQNNPVAFTYNPTTGTIDIGGHNLTSSRKFRNIKADPRVAFVVDDLASTNPWKARGIEIRGHAEALVDVEPPHPYFGSAMIRIRPRRIITWGIDDAPMAGRDVEP</sequence>
<organism evidence="3 4">
    <name type="scientific">Micromonospora chokoriensis</name>
    <dbReference type="NCBI Taxonomy" id="356851"/>
    <lineage>
        <taxon>Bacteria</taxon>
        <taxon>Bacillati</taxon>
        <taxon>Actinomycetota</taxon>
        <taxon>Actinomycetes</taxon>
        <taxon>Micromonosporales</taxon>
        <taxon>Micromonosporaceae</taxon>
        <taxon>Micromonospora</taxon>
    </lineage>
</organism>
<keyword evidence="1" id="KW-0560">Oxidoreductase</keyword>
<proteinExistence type="predicted"/>
<dbReference type="InterPro" id="IPR011576">
    <property type="entry name" value="Pyridox_Oxase_N"/>
</dbReference>
<feature type="domain" description="Pyridoxamine 5'-phosphate oxidase N-terminal" evidence="2">
    <location>
        <begin position="9"/>
        <end position="102"/>
    </location>
</feature>
<dbReference type="Pfam" id="PF01243">
    <property type="entry name" value="PNPOx_N"/>
    <property type="match status" value="1"/>
</dbReference>
<dbReference type="Proteomes" id="UP000198224">
    <property type="component" value="Chromosome I"/>
</dbReference>
<dbReference type="InterPro" id="IPR052019">
    <property type="entry name" value="F420H2_bilvrd_red/Heme_oxyg"/>
</dbReference>
<dbReference type="GO" id="GO:0005829">
    <property type="term" value="C:cytosol"/>
    <property type="evidence" value="ECO:0007669"/>
    <property type="project" value="TreeGrafter"/>
</dbReference>
<dbReference type="EMBL" id="LT607409">
    <property type="protein sequence ID" value="SCF07584.1"/>
    <property type="molecule type" value="Genomic_DNA"/>
</dbReference>
<evidence type="ECO:0000313" key="4">
    <source>
        <dbReference type="Proteomes" id="UP000198224"/>
    </source>
</evidence>
<dbReference type="InterPro" id="IPR024031">
    <property type="entry name" value="MSMEG_5819/OxyR"/>
</dbReference>
<dbReference type="PANTHER" id="PTHR35176:SF6">
    <property type="entry name" value="HEME OXYGENASE HI_0854-RELATED"/>
    <property type="match status" value="1"/>
</dbReference>
<dbReference type="PANTHER" id="PTHR35176">
    <property type="entry name" value="HEME OXYGENASE HI_0854-RELATED"/>
    <property type="match status" value="1"/>
</dbReference>
<name>A0A1C4XGN5_9ACTN</name>
<dbReference type="Gene3D" id="2.30.110.10">
    <property type="entry name" value="Electron Transport, Fmn-binding Protein, Chain A"/>
    <property type="match status" value="1"/>
</dbReference>
<protein>
    <submittedName>
        <fullName evidence="3">Pyridoxamine 5'-phosphate oxidase family protein</fullName>
    </submittedName>
</protein>
<dbReference type="InterPro" id="IPR012349">
    <property type="entry name" value="Split_barrel_FMN-bd"/>
</dbReference>
<keyword evidence="4" id="KW-1185">Reference proteome</keyword>
<dbReference type="SUPFAM" id="SSF50475">
    <property type="entry name" value="FMN-binding split barrel"/>
    <property type="match status" value="1"/>
</dbReference>
<reference evidence="4" key="1">
    <citation type="submission" date="2016-06" db="EMBL/GenBank/DDBJ databases">
        <authorList>
            <person name="Varghese N."/>
            <person name="Submissions Spin"/>
        </authorList>
    </citation>
    <scope>NUCLEOTIDE SEQUENCE [LARGE SCALE GENOMIC DNA]</scope>
    <source>
        <strain evidence="4">DSM 45160</strain>
    </source>
</reference>
<dbReference type="RefSeq" id="WP_088988921.1">
    <property type="nucleotide sequence ID" value="NZ_LT607409.1"/>
</dbReference>
<dbReference type="GO" id="GO:0016627">
    <property type="term" value="F:oxidoreductase activity, acting on the CH-CH group of donors"/>
    <property type="evidence" value="ECO:0007669"/>
    <property type="project" value="TreeGrafter"/>
</dbReference>